<protein>
    <submittedName>
        <fullName evidence="3">Uncharacterized protein</fullName>
    </submittedName>
</protein>
<evidence type="ECO:0000313" key="3">
    <source>
        <dbReference type="EMBL" id="EDO30222.1"/>
    </source>
</evidence>
<gene>
    <name evidence="3" type="ORF">NEMVEDRAFT_v1g220878</name>
</gene>
<dbReference type="AlphaFoldDB" id="A7T1E0"/>
<feature type="region of interest" description="Disordered" evidence="2">
    <location>
        <begin position="57"/>
        <end position="151"/>
    </location>
</feature>
<feature type="compositionally biased region" description="Basic and acidic residues" evidence="2">
    <location>
        <begin position="74"/>
        <end position="85"/>
    </location>
</feature>
<reference evidence="3 4" key="1">
    <citation type="journal article" date="2007" name="Science">
        <title>Sea anemone genome reveals ancestral eumetazoan gene repertoire and genomic organization.</title>
        <authorList>
            <person name="Putnam N.H."/>
            <person name="Srivastava M."/>
            <person name="Hellsten U."/>
            <person name="Dirks B."/>
            <person name="Chapman J."/>
            <person name="Salamov A."/>
            <person name="Terry A."/>
            <person name="Shapiro H."/>
            <person name="Lindquist E."/>
            <person name="Kapitonov V.V."/>
            <person name="Jurka J."/>
            <person name="Genikhovich G."/>
            <person name="Grigoriev I.V."/>
            <person name="Lucas S.M."/>
            <person name="Steele R.E."/>
            <person name="Finnerty J.R."/>
            <person name="Technau U."/>
            <person name="Martindale M.Q."/>
            <person name="Rokhsar D.S."/>
        </authorList>
    </citation>
    <scope>NUCLEOTIDE SEQUENCE [LARGE SCALE GENOMIC DNA]</scope>
    <source>
        <strain evidence="4">CH2 X CH6</strain>
    </source>
</reference>
<feature type="compositionally biased region" description="Basic and acidic residues" evidence="2">
    <location>
        <begin position="123"/>
        <end position="132"/>
    </location>
</feature>
<dbReference type="InParanoid" id="A7T1E0"/>
<evidence type="ECO:0000313" key="4">
    <source>
        <dbReference type="Proteomes" id="UP000001593"/>
    </source>
</evidence>
<name>A7T1E0_NEMVE</name>
<evidence type="ECO:0000256" key="2">
    <source>
        <dbReference type="SAM" id="MobiDB-lite"/>
    </source>
</evidence>
<sequence length="501" mass="54933">MADAPPNCAPSLPAITKGSATKVTKGRKKKEFDAVEFWSRPRLARTGLKAIKGNEFKLPLIDPSKGNTNLQGQTDKKASTKDQKKPVPPKAPNARNVRRPFPAKKLSTCEAQQGAAPGVSKDVAPDIKRKTGQDAGQAAHPKKAVSPSAAVPVSKIPRRSPLPAIAKGKSAITENDAAVAQQHGNPVAVMEVAVQENTKIPVPLRVLTPPAKVTVWVPSLFGEVRRVDTPSKSGKLAAKMKEVNILPNKLAPNKHSVEQSGAVVSGTVLSGTVVSGAKAEIHSPATQEILADIEKVYVHLRRLRDATSAEASFSNTDVTLPDLSDKGVTRATPSAYVHHLSDLMMAFTDDIERDFKAAQSDGRAMVRWLQQDAKTSRQGTWGMKSPREMPRGIFEIRRENRLHTGFAFCCQDDSDAKTREIVNLRRDLKRKEMAQKELKNENNVTWLQYDFMMIDNEALKKEVTRLEELNTEEAERPISLVSKRDDRAKEGIPEIVAREKG</sequence>
<feature type="coiled-coil region" evidence="1">
    <location>
        <begin position="421"/>
        <end position="476"/>
    </location>
</feature>
<proteinExistence type="predicted"/>
<dbReference type="EMBL" id="DS470101">
    <property type="protein sequence ID" value="EDO30222.1"/>
    <property type="molecule type" value="Genomic_DNA"/>
</dbReference>
<dbReference type="Proteomes" id="UP000001593">
    <property type="component" value="Unassembled WGS sequence"/>
</dbReference>
<evidence type="ECO:0000256" key="1">
    <source>
        <dbReference type="SAM" id="Coils"/>
    </source>
</evidence>
<keyword evidence="4" id="KW-1185">Reference proteome</keyword>
<feature type="region of interest" description="Disordered" evidence="2">
    <location>
        <begin position="1"/>
        <end position="29"/>
    </location>
</feature>
<accession>A7T1E0</accession>
<dbReference type="HOGENOM" id="CLU_544351_0_0_1"/>
<organism evidence="3 4">
    <name type="scientific">Nematostella vectensis</name>
    <name type="common">Starlet sea anemone</name>
    <dbReference type="NCBI Taxonomy" id="45351"/>
    <lineage>
        <taxon>Eukaryota</taxon>
        <taxon>Metazoa</taxon>
        <taxon>Cnidaria</taxon>
        <taxon>Anthozoa</taxon>
        <taxon>Hexacorallia</taxon>
        <taxon>Actiniaria</taxon>
        <taxon>Edwardsiidae</taxon>
        <taxon>Nematostella</taxon>
    </lineage>
</organism>
<keyword evidence="1" id="KW-0175">Coiled coil</keyword>